<protein>
    <submittedName>
        <fullName evidence="1">Uncharacterized protein</fullName>
    </submittedName>
</protein>
<sequence length="76" mass="8596">MMFLYVVGFANVDDGSRWFVAVFYSNLTLAGYRLSYVGSHAISIVAGDQFVYVVGFVGVNNFDDVEWLIEKFLLEI</sequence>
<name>A0A7C4FGD1_9CREN</name>
<reference evidence="1" key="1">
    <citation type="journal article" date="2020" name="mSystems">
        <title>Genome- and Community-Level Interaction Insights into Carbon Utilization and Element Cycling Functions of Hydrothermarchaeota in Hydrothermal Sediment.</title>
        <authorList>
            <person name="Zhou Z."/>
            <person name="Liu Y."/>
            <person name="Xu W."/>
            <person name="Pan J."/>
            <person name="Luo Z.H."/>
            <person name="Li M."/>
        </authorList>
    </citation>
    <scope>NUCLEOTIDE SEQUENCE [LARGE SCALE GENOMIC DNA]</scope>
    <source>
        <strain evidence="1">SpSt-732</strain>
    </source>
</reference>
<accession>A0A7C4FGD1</accession>
<proteinExistence type="predicted"/>
<dbReference type="EMBL" id="DTFF01000040">
    <property type="protein sequence ID" value="HGI87606.1"/>
    <property type="molecule type" value="Genomic_DNA"/>
</dbReference>
<gene>
    <name evidence="1" type="ORF">ENV14_04345</name>
</gene>
<evidence type="ECO:0000313" key="1">
    <source>
        <dbReference type="EMBL" id="HGI87606.1"/>
    </source>
</evidence>
<organism evidence="1">
    <name type="scientific">Ignisphaera aggregans</name>
    <dbReference type="NCBI Taxonomy" id="334771"/>
    <lineage>
        <taxon>Archaea</taxon>
        <taxon>Thermoproteota</taxon>
        <taxon>Thermoprotei</taxon>
        <taxon>Desulfurococcales</taxon>
        <taxon>Desulfurococcaceae</taxon>
        <taxon>Ignisphaera</taxon>
    </lineage>
</organism>
<comment type="caution">
    <text evidence="1">The sequence shown here is derived from an EMBL/GenBank/DDBJ whole genome shotgun (WGS) entry which is preliminary data.</text>
</comment>
<dbReference type="AlphaFoldDB" id="A0A7C4FGD1"/>